<dbReference type="AlphaFoldDB" id="A0A1I0V1X6"/>
<gene>
    <name evidence="2" type="ORF">SAMN04488072_101116</name>
</gene>
<organism evidence="2 3">
    <name type="scientific">Lentibacillus halodurans</name>
    <dbReference type="NCBI Taxonomy" id="237679"/>
    <lineage>
        <taxon>Bacteria</taxon>
        <taxon>Bacillati</taxon>
        <taxon>Bacillota</taxon>
        <taxon>Bacilli</taxon>
        <taxon>Bacillales</taxon>
        <taxon>Bacillaceae</taxon>
        <taxon>Lentibacillus</taxon>
    </lineage>
</organism>
<name>A0A1I0V1X6_9BACI</name>
<proteinExistence type="predicted"/>
<evidence type="ECO:0000256" key="1">
    <source>
        <dbReference type="SAM" id="MobiDB-lite"/>
    </source>
</evidence>
<reference evidence="2 3" key="1">
    <citation type="submission" date="2016-10" db="EMBL/GenBank/DDBJ databases">
        <authorList>
            <person name="de Groot N.N."/>
        </authorList>
    </citation>
    <scope>NUCLEOTIDE SEQUENCE [LARGE SCALE GENOMIC DNA]</scope>
    <source>
        <strain evidence="2 3">CGMCC 1.3702</strain>
    </source>
</reference>
<evidence type="ECO:0000313" key="3">
    <source>
        <dbReference type="Proteomes" id="UP000198642"/>
    </source>
</evidence>
<dbReference type="Proteomes" id="UP000198642">
    <property type="component" value="Unassembled WGS sequence"/>
</dbReference>
<feature type="compositionally biased region" description="Basic and acidic residues" evidence="1">
    <location>
        <begin position="88"/>
        <end position="106"/>
    </location>
</feature>
<dbReference type="OrthoDB" id="2692154at2"/>
<protein>
    <submittedName>
        <fullName evidence="2">Uncharacterized protein</fullName>
    </submittedName>
</protein>
<keyword evidence="3" id="KW-1185">Reference proteome</keyword>
<feature type="compositionally biased region" description="Polar residues" evidence="1">
    <location>
        <begin position="56"/>
        <end position="66"/>
    </location>
</feature>
<evidence type="ECO:0000313" key="2">
    <source>
        <dbReference type="EMBL" id="SFA70315.1"/>
    </source>
</evidence>
<dbReference type="RefSeq" id="WP_090232098.1">
    <property type="nucleotide sequence ID" value="NZ_FOJW01000001.1"/>
</dbReference>
<feature type="region of interest" description="Disordered" evidence="1">
    <location>
        <begin position="19"/>
        <end position="108"/>
    </location>
</feature>
<dbReference type="EMBL" id="FOJW01000001">
    <property type="protein sequence ID" value="SFA70315.1"/>
    <property type="molecule type" value="Genomic_DNA"/>
</dbReference>
<dbReference type="STRING" id="237679.SAMN04488072_101116"/>
<sequence length="157" mass="17485">MEVILIILAIVAALSGFFKDNSDTDTRIPKRGNSQPGPVSPPSGGGNRNGGKSVDEPQSTVSTASLEEQQYEQRRQLAERMNTMEQKQTPEREHDVIMKHNTREPGTDLSVEQQKMKKRMNSNLTRTGLINGVIMSEVLGPPRAVKPYKSIVDQRKK</sequence>
<accession>A0A1I0V1X6</accession>